<keyword evidence="9" id="KW-0472">Membrane</keyword>
<feature type="transmembrane region" description="Helical" evidence="9">
    <location>
        <begin position="12"/>
        <end position="30"/>
    </location>
</feature>
<dbReference type="PANTHER" id="PTHR47944:SF5">
    <property type="entry name" value="CYTOCHROME P450 71A1-LIKE"/>
    <property type="match status" value="1"/>
</dbReference>
<evidence type="ECO:0000256" key="3">
    <source>
        <dbReference type="ARBA" id="ARBA00022617"/>
    </source>
</evidence>
<proteinExistence type="inferred from homology"/>
<name>A0AA88QSL6_9ASTE</name>
<accession>A0AA88QSL6</accession>
<dbReference type="SUPFAM" id="SSF48264">
    <property type="entry name" value="Cytochrome P450"/>
    <property type="match status" value="2"/>
</dbReference>
<dbReference type="InterPro" id="IPR036396">
    <property type="entry name" value="Cyt_P450_sf"/>
</dbReference>
<dbReference type="InterPro" id="IPR002401">
    <property type="entry name" value="Cyt_P450_E_grp-I"/>
</dbReference>
<keyword evidence="4 8" id="KW-0479">Metal-binding</keyword>
<keyword evidence="7" id="KW-0503">Monooxygenase</keyword>
<dbReference type="Pfam" id="PF00067">
    <property type="entry name" value="p450"/>
    <property type="match status" value="1"/>
</dbReference>
<dbReference type="GO" id="GO:0005506">
    <property type="term" value="F:iron ion binding"/>
    <property type="evidence" value="ECO:0007669"/>
    <property type="project" value="InterPro"/>
</dbReference>
<evidence type="ECO:0000256" key="4">
    <source>
        <dbReference type="ARBA" id="ARBA00022723"/>
    </source>
</evidence>
<evidence type="ECO:0000256" key="5">
    <source>
        <dbReference type="ARBA" id="ARBA00023002"/>
    </source>
</evidence>
<dbReference type="PRINTS" id="PR00385">
    <property type="entry name" value="P450"/>
</dbReference>
<evidence type="ECO:0000256" key="2">
    <source>
        <dbReference type="ARBA" id="ARBA00010617"/>
    </source>
</evidence>
<dbReference type="AlphaFoldDB" id="A0AA88QSL6"/>
<dbReference type="GO" id="GO:0004497">
    <property type="term" value="F:monooxygenase activity"/>
    <property type="evidence" value="ECO:0007669"/>
    <property type="project" value="UniProtKB-KW"/>
</dbReference>
<dbReference type="GO" id="GO:0016705">
    <property type="term" value="F:oxidoreductase activity, acting on paired donors, with incorporation or reduction of molecular oxygen"/>
    <property type="evidence" value="ECO:0007669"/>
    <property type="project" value="InterPro"/>
</dbReference>
<keyword evidence="9" id="KW-1133">Transmembrane helix</keyword>
<comment type="similarity">
    <text evidence="2">Belongs to the cytochrome P450 family.</text>
</comment>
<evidence type="ECO:0000256" key="8">
    <source>
        <dbReference type="PIRSR" id="PIRSR602401-1"/>
    </source>
</evidence>
<dbReference type="FunFam" id="1.10.630.10:FF:000038">
    <property type="entry name" value="Cytochrome P450 84A1"/>
    <property type="match status" value="1"/>
</dbReference>
<dbReference type="CDD" id="cd20618">
    <property type="entry name" value="CYP71_clan"/>
    <property type="match status" value="1"/>
</dbReference>
<keyword evidence="3 8" id="KW-0349">Heme</keyword>
<dbReference type="EMBL" id="JAVXUO010002183">
    <property type="protein sequence ID" value="KAK2975513.1"/>
    <property type="molecule type" value="Genomic_DNA"/>
</dbReference>
<dbReference type="Proteomes" id="UP001187471">
    <property type="component" value="Unassembled WGS sequence"/>
</dbReference>
<dbReference type="InterPro" id="IPR001128">
    <property type="entry name" value="Cyt_P450"/>
</dbReference>
<protein>
    <recommendedName>
        <fullName evidence="12">Flavonoid 3'-monooxygenase</fullName>
    </recommendedName>
</protein>
<evidence type="ECO:0008006" key="12">
    <source>
        <dbReference type="Google" id="ProtNLM"/>
    </source>
</evidence>
<dbReference type="GO" id="GO:0020037">
    <property type="term" value="F:heme binding"/>
    <property type="evidence" value="ECO:0007669"/>
    <property type="project" value="InterPro"/>
</dbReference>
<keyword evidence="9" id="KW-0812">Transmembrane</keyword>
<dbReference type="Gene3D" id="1.10.630.10">
    <property type="entry name" value="Cytochrome P450"/>
    <property type="match status" value="2"/>
</dbReference>
<evidence type="ECO:0000256" key="9">
    <source>
        <dbReference type="SAM" id="Phobius"/>
    </source>
</evidence>
<keyword evidence="6 8" id="KW-0408">Iron</keyword>
<evidence type="ECO:0000256" key="6">
    <source>
        <dbReference type="ARBA" id="ARBA00023004"/>
    </source>
</evidence>
<feature type="non-terminal residue" evidence="10">
    <location>
        <position position="915"/>
    </location>
</feature>
<keyword evidence="11" id="KW-1185">Reference proteome</keyword>
<comment type="caution">
    <text evidence="10">The sequence shown here is derived from an EMBL/GenBank/DDBJ whole genome shotgun (WGS) entry which is preliminary data.</text>
</comment>
<evidence type="ECO:0000313" key="10">
    <source>
        <dbReference type="EMBL" id="KAK2975513.1"/>
    </source>
</evidence>
<evidence type="ECO:0000256" key="7">
    <source>
        <dbReference type="ARBA" id="ARBA00023033"/>
    </source>
</evidence>
<sequence>YSYLAMEITPYWAILAMAFLVASAVLSKIFNPYQLPKRSPPGPKPWPIVGNLNLLGPLPHQSLHKLSKKYGQLMQLKFGSFPVVIASSAEMAKQFLKTHDHIFASRPPTAAAKYTVYNNCDVAFAPYGPHWRQGRKIFQNELFNSKRLDSYEYIRVEERQAFMSCLYALSEMPQQYLDLTCASPASTISLKAQVSRFTLSIITRIVLGKKYFSESKAEGAIVALEELNEMFDEFFLLNGALNIGDWIPWVDFLDLQGYVKRTKALRKKFDRFYDHVLDEHRANREADKNFAAKDMVDLLLQLADDPNLEVKLNNDGVKGLIQDLITGGSDTVATAIEWAMSELLKQPNLIQNAAEELDRVTGRERWVEEKDFPQLPYLDAILKETMRLHPVAVMLAPHLAIEDCNVAGYDIRKGTRVFINTWSTGRDPILWDTPEKFQPERFLGKEIEVKGQNFELLPFGSGRRMCSGYSLALKMMKSSLANMLHGFNWKLPDDMKMEDLNMEEIYGLTTPRKFPLVALAEPRLPVHLYHLAFDPSEPQIQTSRYALQISMKSAGIFPAFATFRREIPPLHGRETLNDLVSSLFHANLNLTLKFKLGRGMFDELFLLNGVLNVGDWIPSIKLLDLQGYVKRMRSLCMKFDRFRDHVLDENMARRYSYLAMEAPPPWAVLAMALLAASAIISKLFTSYQTRKSTPPGIREEDEVFAHEFDRFHDHVIDEHLGRRVPDKSEKDIIAKDMADLLLQLANDPNLEDLVAGGTDTSTYTVEWPKCELLKQPNLTKKGTEELDRVIGERYWDPMLWDAPGKFKPERFLEEDIDVKGQNFEYCHLVQGGGCARLQSWTKHGSGLANMLHGFNLKWPDNMKIEDLSMEEVYGLWLHLESFHLRSSWSLGSQLTFITSELSRHLSVQKVSQEEQ</sequence>
<gene>
    <name evidence="10" type="ORF">RJ640_009142</name>
</gene>
<dbReference type="PANTHER" id="PTHR47944">
    <property type="entry name" value="CYTOCHROME P450 98A9"/>
    <property type="match status" value="1"/>
</dbReference>
<reference evidence="10" key="1">
    <citation type="submission" date="2022-12" db="EMBL/GenBank/DDBJ databases">
        <title>Draft genome assemblies for two species of Escallonia (Escalloniales).</title>
        <authorList>
            <person name="Chanderbali A."/>
            <person name="Dervinis C."/>
            <person name="Anghel I."/>
            <person name="Soltis D."/>
            <person name="Soltis P."/>
            <person name="Zapata F."/>
        </authorList>
    </citation>
    <scope>NUCLEOTIDE SEQUENCE</scope>
    <source>
        <strain evidence="10">UCBG92.1500</strain>
        <tissue evidence="10">Leaf</tissue>
    </source>
</reference>
<comment type="cofactor">
    <cofactor evidence="1 8">
        <name>heme</name>
        <dbReference type="ChEBI" id="CHEBI:30413"/>
    </cofactor>
</comment>
<keyword evidence="5" id="KW-0560">Oxidoreductase</keyword>
<dbReference type="PRINTS" id="PR00463">
    <property type="entry name" value="EP450I"/>
</dbReference>
<evidence type="ECO:0000313" key="11">
    <source>
        <dbReference type="Proteomes" id="UP001187471"/>
    </source>
</evidence>
<evidence type="ECO:0000256" key="1">
    <source>
        <dbReference type="ARBA" id="ARBA00001971"/>
    </source>
</evidence>
<organism evidence="10 11">
    <name type="scientific">Escallonia rubra</name>
    <dbReference type="NCBI Taxonomy" id="112253"/>
    <lineage>
        <taxon>Eukaryota</taxon>
        <taxon>Viridiplantae</taxon>
        <taxon>Streptophyta</taxon>
        <taxon>Embryophyta</taxon>
        <taxon>Tracheophyta</taxon>
        <taxon>Spermatophyta</taxon>
        <taxon>Magnoliopsida</taxon>
        <taxon>eudicotyledons</taxon>
        <taxon>Gunneridae</taxon>
        <taxon>Pentapetalae</taxon>
        <taxon>asterids</taxon>
        <taxon>campanulids</taxon>
        <taxon>Escalloniales</taxon>
        <taxon>Escalloniaceae</taxon>
        <taxon>Escallonia</taxon>
    </lineage>
</organism>
<feature type="binding site" description="axial binding residue" evidence="8">
    <location>
        <position position="466"/>
    </location>
    <ligand>
        <name>heme</name>
        <dbReference type="ChEBI" id="CHEBI:30413"/>
    </ligand>
    <ligandPart>
        <name>Fe</name>
        <dbReference type="ChEBI" id="CHEBI:18248"/>
    </ligandPart>
</feature>